<proteinExistence type="predicted"/>
<dbReference type="PANTHER" id="PTHR43393">
    <property type="entry name" value="CYTOKININ RIBOSIDE 5'-MONOPHOSPHATE PHOSPHORIBOHYDROLASE"/>
    <property type="match status" value="1"/>
</dbReference>
<dbReference type="PANTHER" id="PTHR43393:SF3">
    <property type="entry name" value="LYSINE DECARBOXYLASE-LIKE PROTEIN"/>
    <property type="match status" value="1"/>
</dbReference>
<evidence type="ECO:0008006" key="3">
    <source>
        <dbReference type="Google" id="ProtNLM"/>
    </source>
</evidence>
<dbReference type="Pfam" id="PF18306">
    <property type="entry name" value="LDcluster4"/>
    <property type="match status" value="1"/>
</dbReference>
<evidence type="ECO:0000313" key="1">
    <source>
        <dbReference type="EMBL" id="PIW76649.1"/>
    </source>
</evidence>
<dbReference type="Proteomes" id="UP000229561">
    <property type="component" value="Unassembled WGS sequence"/>
</dbReference>
<sequence>MEKLASSYLKYKICVSGAADTECCTPDALEKAKEVGKEIVRQNGALITGATTGIPYWAAIGAKEEGGISIGFSPAASEEAHIKTYHLPADYFDIIVYTGFEYAGRNLLLTRASDAVIIICGRMGTLNEFTIAFEDQKPIGILTETGGMSDFIDDIVQRAKRGPGKIVYDSDPKTLIEKVLELVEKEKIIKIKKRPKIEKIKE</sequence>
<accession>A0A2M7IJL2</accession>
<dbReference type="GO" id="GO:0005829">
    <property type="term" value="C:cytosol"/>
    <property type="evidence" value="ECO:0007669"/>
    <property type="project" value="TreeGrafter"/>
</dbReference>
<dbReference type="Gene3D" id="3.40.50.450">
    <property type="match status" value="1"/>
</dbReference>
<name>A0A2M7IJL2_9BACT</name>
<protein>
    <recommendedName>
        <fullName evidence="3">TIGR00725 family protein</fullName>
    </recommendedName>
</protein>
<evidence type="ECO:0000313" key="2">
    <source>
        <dbReference type="Proteomes" id="UP000229561"/>
    </source>
</evidence>
<dbReference type="InterPro" id="IPR041164">
    <property type="entry name" value="LDcluster4"/>
</dbReference>
<reference evidence="2" key="1">
    <citation type="submission" date="2017-09" db="EMBL/GenBank/DDBJ databases">
        <title>Depth-based differentiation of microbial function through sediment-hosted aquifers and enrichment of novel symbionts in the deep terrestrial subsurface.</title>
        <authorList>
            <person name="Probst A.J."/>
            <person name="Ladd B."/>
            <person name="Jarett J.K."/>
            <person name="Geller-Mcgrath D.E."/>
            <person name="Sieber C.M.K."/>
            <person name="Emerson J.B."/>
            <person name="Anantharaman K."/>
            <person name="Thomas B.C."/>
            <person name="Malmstrom R."/>
            <person name="Stieglmeier M."/>
            <person name="Klingl A."/>
            <person name="Woyke T."/>
            <person name="Ryan C.M."/>
            <person name="Banfield J.F."/>
        </authorList>
    </citation>
    <scope>NUCLEOTIDE SEQUENCE [LARGE SCALE GENOMIC DNA]</scope>
</reference>
<dbReference type="InterPro" id="IPR052341">
    <property type="entry name" value="LOG_family_nucleotidases"/>
</dbReference>
<comment type="caution">
    <text evidence="1">The sequence shown here is derived from an EMBL/GenBank/DDBJ whole genome shotgun (WGS) entry which is preliminary data.</text>
</comment>
<dbReference type="EMBL" id="PFGY01000009">
    <property type="protein sequence ID" value="PIW76649.1"/>
    <property type="molecule type" value="Genomic_DNA"/>
</dbReference>
<gene>
    <name evidence="1" type="ORF">CO001_00240</name>
</gene>
<organism evidence="1 2">
    <name type="scientific">Candidatus Portnoybacteria bacterium CG_4_8_14_3_um_filter_40_10</name>
    <dbReference type="NCBI Taxonomy" id="1974801"/>
    <lineage>
        <taxon>Bacteria</taxon>
        <taxon>Candidatus Portnoyibacteriota</taxon>
    </lineage>
</organism>
<dbReference type="AlphaFoldDB" id="A0A2M7IJL2"/>
<dbReference type="SUPFAM" id="SSF102405">
    <property type="entry name" value="MCP/YpsA-like"/>
    <property type="match status" value="1"/>
</dbReference>